<dbReference type="Pfam" id="PF14113">
    <property type="entry name" value="Tae4"/>
    <property type="match status" value="1"/>
</dbReference>
<comment type="caution">
    <text evidence="1">The sequence shown here is derived from an EMBL/GenBank/DDBJ whole genome shotgun (WGS) entry which is preliminary data.</text>
</comment>
<dbReference type="InterPro" id="IPR025562">
    <property type="entry name" value="Tae4"/>
</dbReference>
<proteinExistence type="predicted"/>
<evidence type="ECO:0000313" key="2">
    <source>
        <dbReference type="Proteomes" id="UP000675653"/>
    </source>
</evidence>
<organism evidence="1 2">
    <name type="scientific">Aeromonas popoffii</name>
    <dbReference type="NCBI Taxonomy" id="70856"/>
    <lineage>
        <taxon>Bacteria</taxon>
        <taxon>Pseudomonadati</taxon>
        <taxon>Pseudomonadota</taxon>
        <taxon>Gammaproteobacteria</taxon>
        <taxon>Aeromonadales</taxon>
        <taxon>Aeromonadaceae</taxon>
        <taxon>Aeromonas</taxon>
    </lineage>
</organism>
<sequence>MPNAAEKIKTNNKAGSIKIIEHPAVSFAKLWEVYPSSAVVHKDPSTGDDIFSDHCAINVSQALYSCGILMKSFSGTRCWRCPTPGQNGKGVHAIRAQELANYLQKQPFAGCPKPESMSGSNFEEKIKNRTGIVFFQDYWQRAGEKYRTGDHIDLWSNSKLASVGYLETQGRLTFPWVAELFGISDLRRSSKVLFWEIS</sequence>
<accession>A0ABS5GUA0</accession>
<dbReference type="RefSeq" id="WP_212514349.1">
    <property type="nucleotide sequence ID" value="NZ_CAWQDX010000075.1"/>
</dbReference>
<gene>
    <name evidence="1" type="ORF">KAT72_17270</name>
</gene>
<name>A0ABS5GUA0_9GAMM</name>
<evidence type="ECO:0008006" key="3">
    <source>
        <dbReference type="Google" id="ProtNLM"/>
    </source>
</evidence>
<reference evidence="1 2" key="1">
    <citation type="submission" date="2021-04" db="EMBL/GenBank/DDBJ databases">
        <title>Draft Genome of Aeromonas popoffii ID682, isolated from a natural water source in Idaho.</title>
        <authorList>
            <person name="Testerman T."/>
            <person name="Graf J."/>
        </authorList>
    </citation>
    <scope>NUCLEOTIDE SEQUENCE [LARGE SCALE GENOMIC DNA]</scope>
    <source>
        <strain evidence="1 2">ID682</strain>
    </source>
</reference>
<keyword evidence="2" id="KW-1185">Reference proteome</keyword>
<dbReference type="EMBL" id="JAGRZL010000050">
    <property type="protein sequence ID" value="MBR7630723.1"/>
    <property type="molecule type" value="Genomic_DNA"/>
</dbReference>
<dbReference type="Gene3D" id="3.90.1720.80">
    <property type="match status" value="1"/>
</dbReference>
<evidence type="ECO:0000313" key="1">
    <source>
        <dbReference type="EMBL" id="MBR7630723.1"/>
    </source>
</evidence>
<protein>
    <recommendedName>
        <fullName evidence="3">Type VI secretion system (T6SS), amidase effector protein 4</fullName>
    </recommendedName>
</protein>
<dbReference type="Proteomes" id="UP000675653">
    <property type="component" value="Unassembled WGS sequence"/>
</dbReference>